<protein>
    <submittedName>
        <fullName evidence="1">Conjugal transfer protein TraH</fullName>
    </submittedName>
</protein>
<dbReference type="InterPro" id="IPR038140">
    <property type="entry name" value="DotD_sf"/>
</dbReference>
<gene>
    <name evidence="1" type="ORF">BJP41_07935</name>
</gene>
<dbReference type="Proteomes" id="UP000230008">
    <property type="component" value="Chromosome"/>
</dbReference>
<accession>A0A2D3TAI8</accession>
<evidence type="ECO:0000313" key="2">
    <source>
        <dbReference type="Proteomes" id="UP000230008"/>
    </source>
</evidence>
<name>A0A2D3TAI8_9ENTR</name>
<dbReference type="AlphaFoldDB" id="A0A2D3TAI8"/>
<organism evidence="1 2">
    <name type="scientific">Candidatus Williamhamiltonella defendens</name>
    <dbReference type="NCBI Taxonomy" id="138072"/>
    <lineage>
        <taxon>Bacteria</taxon>
        <taxon>Pseudomonadati</taxon>
        <taxon>Pseudomonadota</taxon>
        <taxon>Gammaproteobacteria</taxon>
        <taxon>Enterobacterales</taxon>
        <taxon>Enterobacteriaceae</taxon>
        <taxon>aphid secondary symbionts</taxon>
        <taxon>Candidatus Williamhamiltonella</taxon>
    </lineage>
</organism>
<proteinExistence type="predicted"/>
<reference evidence="2" key="2">
    <citation type="submission" date="2017-11" db="EMBL/GenBank/DDBJ databases">
        <title>PacBio sequencing of new strain of the secondary endosymbiont Candidatus Hamiltonella defensa.</title>
        <authorList>
            <person name="Strand M.R."/>
            <person name="Oliver K."/>
        </authorList>
    </citation>
    <scope>NUCLEOTIDE SEQUENCE [LARGE SCALE GENOMIC DNA]</scope>
    <source>
        <strain evidence="2">A2C</strain>
    </source>
</reference>
<dbReference type="Pfam" id="PF16816">
    <property type="entry name" value="DotD"/>
    <property type="match status" value="1"/>
</dbReference>
<dbReference type="RefSeq" id="WP_100103745.1">
    <property type="nucleotide sequence ID" value="NZ_CAWNMT010000001.1"/>
</dbReference>
<reference evidence="2" key="1">
    <citation type="submission" date="2016-10" db="EMBL/GenBank/DDBJ databases">
        <authorList>
            <person name="Chevignon G."/>
        </authorList>
    </citation>
    <scope>NUCLEOTIDE SEQUENCE [LARGE SCALE GENOMIC DNA]</scope>
    <source>
        <strain evidence="2">A2C</strain>
    </source>
</reference>
<sequence length="149" mass="16796">MKKTIAFLTGLILSGCQTPKIDKAPDAVLALEKAARSISMKQVKLHESGALHQKRSQFAQPILSEDNRVNADWQGDALALLAQLARQRGLTFAYSGHRRPLPVNVSVKEMRFDALLRQIETQINWRATLKRHPHSLHLFFSLPEKAGHR</sequence>
<dbReference type="EMBL" id="CP017606">
    <property type="protein sequence ID" value="ATW30750.1"/>
    <property type="molecule type" value="Genomic_DNA"/>
</dbReference>
<dbReference type="PROSITE" id="PS51257">
    <property type="entry name" value="PROKAR_LIPOPROTEIN"/>
    <property type="match status" value="1"/>
</dbReference>
<dbReference type="InterPro" id="IPR031817">
    <property type="entry name" value="DotD"/>
</dbReference>
<dbReference type="Gene3D" id="3.55.50.60">
    <property type="entry name" value="DotD protein"/>
    <property type="match status" value="1"/>
</dbReference>
<evidence type="ECO:0000313" key="1">
    <source>
        <dbReference type="EMBL" id="ATW30750.1"/>
    </source>
</evidence>